<name>A0A1H6HSG3_9ACTN</name>
<feature type="signal peptide" evidence="2">
    <location>
        <begin position="1"/>
        <end position="28"/>
    </location>
</feature>
<keyword evidence="1 2" id="KW-0732">Signal</keyword>
<evidence type="ECO:0000259" key="3">
    <source>
        <dbReference type="SMART" id="SM00062"/>
    </source>
</evidence>
<dbReference type="EMBL" id="FNWT01000001">
    <property type="protein sequence ID" value="SEH37986.1"/>
    <property type="molecule type" value="Genomic_DNA"/>
</dbReference>
<keyword evidence="5" id="KW-1185">Reference proteome</keyword>
<dbReference type="InterPro" id="IPR001638">
    <property type="entry name" value="Solute-binding_3/MltF_N"/>
</dbReference>
<comment type="caution">
    <text evidence="4">The sequence shown here is derived from an EMBL/GenBank/DDBJ whole genome shotgun (WGS) entry which is preliminary data.</text>
</comment>
<evidence type="ECO:0000256" key="1">
    <source>
        <dbReference type="ARBA" id="ARBA00022729"/>
    </source>
</evidence>
<dbReference type="SUPFAM" id="SSF53850">
    <property type="entry name" value="Periplasmic binding protein-like II"/>
    <property type="match status" value="1"/>
</dbReference>
<dbReference type="PANTHER" id="PTHR35936:SF19">
    <property type="entry name" value="AMINO-ACID-BINDING PROTEIN YXEM-RELATED"/>
    <property type="match status" value="1"/>
</dbReference>
<dbReference type="Pfam" id="PF00497">
    <property type="entry name" value="SBP_bac_3"/>
    <property type="match status" value="1"/>
</dbReference>
<evidence type="ECO:0000256" key="2">
    <source>
        <dbReference type="SAM" id="SignalP"/>
    </source>
</evidence>
<dbReference type="SMART" id="SM00062">
    <property type="entry name" value="PBPb"/>
    <property type="match status" value="1"/>
</dbReference>
<reference evidence="4 5" key="1">
    <citation type="submission" date="2016-10" db="EMBL/GenBank/DDBJ databases">
        <authorList>
            <person name="Varghese N."/>
            <person name="Submissions S."/>
        </authorList>
    </citation>
    <scope>NUCLEOTIDE SEQUENCE [LARGE SCALE GENOMIC DNA]</scope>
    <source>
        <strain evidence="4 5">WCP15</strain>
    </source>
</reference>
<dbReference type="PANTHER" id="PTHR35936">
    <property type="entry name" value="MEMBRANE-BOUND LYTIC MUREIN TRANSGLYCOSYLASE F"/>
    <property type="match status" value="1"/>
</dbReference>
<evidence type="ECO:0000313" key="5">
    <source>
        <dbReference type="Proteomes" id="UP000199135"/>
    </source>
</evidence>
<proteinExistence type="predicted"/>
<dbReference type="Proteomes" id="UP000199135">
    <property type="component" value="Unassembled WGS sequence"/>
</dbReference>
<feature type="domain" description="Solute-binding protein family 3/N-terminal" evidence="3">
    <location>
        <begin position="55"/>
        <end position="285"/>
    </location>
</feature>
<feature type="chain" id="PRO_5045074238" evidence="2">
    <location>
        <begin position="29"/>
        <end position="295"/>
    </location>
</feature>
<dbReference type="InterPro" id="IPR006311">
    <property type="entry name" value="TAT_signal"/>
</dbReference>
<evidence type="ECO:0000313" key="4">
    <source>
        <dbReference type="EMBL" id="SEH37986.1"/>
    </source>
</evidence>
<dbReference type="RefSeq" id="WP_078686438.1">
    <property type="nucleotide sequence ID" value="NZ_FNWT01000001.1"/>
</dbReference>
<dbReference type="PROSITE" id="PS51318">
    <property type="entry name" value="TAT"/>
    <property type="match status" value="1"/>
</dbReference>
<gene>
    <name evidence="4" type="ORF">SAMN05216447_101208</name>
</gene>
<organism evidence="4 5">
    <name type="scientific">Parafannyhessea umbonata</name>
    <dbReference type="NCBI Taxonomy" id="604330"/>
    <lineage>
        <taxon>Bacteria</taxon>
        <taxon>Bacillati</taxon>
        <taxon>Actinomycetota</taxon>
        <taxon>Coriobacteriia</taxon>
        <taxon>Coriobacteriales</taxon>
        <taxon>Atopobiaceae</taxon>
        <taxon>Parafannyhessea</taxon>
    </lineage>
</organism>
<sequence>MHFSTNPNLNRRQAIAVCASTLATLGLAACGGSSSDSSAAADSKDPKQLTFEQGKLTIATGDPAWEPWVIGDDPYSGKGFEAALAYALADKMGFSKDEVVWTRTSFDEACAPGDHNWDLNIQQVSISDDRKKAVDFSPAYFRATQSVVVLKDGKYAGAKSCKDLASANIAVMVGSTAGDYVKDAIKDGSDEGISIFDDNSIAAQAVTSGQCDALVTDTPEAVYMVESGQVDNAIVVGQIPGTEDPEGTGVTLKKDSPLTPFVTDAMNALIDDGTVKKLQDEWLADYTSNVPMLEK</sequence>
<dbReference type="CDD" id="cd13530">
    <property type="entry name" value="PBP2_peptides_like"/>
    <property type="match status" value="1"/>
</dbReference>
<accession>A0A1H6HSG3</accession>
<protein>
    <submittedName>
        <fullName evidence="4">Amino acid ABC transporter substrate-binding protein, PAAT family</fullName>
    </submittedName>
</protein>
<dbReference type="Gene3D" id="3.40.190.10">
    <property type="entry name" value="Periplasmic binding protein-like II"/>
    <property type="match status" value="2"/>
</dbReference>